<evidence type="ECO:0000256" key="2">
    <source>
        <dbReference type="ARBA" id="ARBA00022801"/>
    </source>
</evidence>
<dbReference type="InterPro" id="IPR050273">
    <property type="entry name" value="GppA/Ppx_hydrolase"/>
</dbReference>
<dbReference type="InterPro" id="IPR043129">
    <property type="entry name" value="ATPase_NBD"/>
</dbReference>
<feature type="domain" description="Ppx/GppA phosphatase N-terminal" evidence="3">
    <location>
        <begin position="26"/>
        <end position="307"/>
    </location>
</feature>
<dbReference type="InterPro" id="IPR003695">
    <property type="entry name" value="Ppx_GppA_N"/>
</dbReference>
<sequence length="321" mass="34125">MRLAVLDIGSNSVHLLVVDAHPGAAPLPATSHKEVIRLAELLDDDGAVRGEGRKRLTAFVAEALEIAQDQGAEEIMAFATSAIREAANGQEVLDHVEKKTGVKLRVLSGDDEARITFLAARRWFGWSAGRLLLLDIGGGSLELAAGQDEYPDAAYSIPLGAGRMHQQFLAREQRADPADVKALSRYARATIGRVAGHINRVGRPDNVVASSKTFRSLARLAGAAPSAEGIYVPRSLKHSDLPGIIDQLAERTPAERAELPGISQARSGQVLAGAIVAEAACAILGIDELVISPWALREGLIMRKLDNLDDPDQDPGEIAPG</sequence>
<dbReference type="PANTHER" id="PTHR30005">
    <property type="entry name" value="EXOPOLYPHOSPHATASE"/>
    <property type="match status" value="1"/>
</dbReference>
<gene>
    <name evidence="4" type="ORF">GCM10011333_00720</name>
</gene>
<evidence type="ECO:0000313" key="4">
    <source>
        <dbReference type="EMBL" id="GGA02055.1"/>
    </source>
</evidence>
<comment type="caution">
    <text evidence="4">The sequence shown here is derived from an EMBL/GenBank/DDBJ whole genome shotgun (WGS) entry which is preliminary data.</text>
</comment>
<name>A0A8J2TU24_9MICO</name>
<dbReference type="SUPFAM" id="SSF53067">
    <property type="entry name" value="Actin-like ATPase domain"/>
    <property type="match status" value="2"/>
</dbReference>
<evidence type="ECO:0000313" key="5">
    <source>
        <dbReference type="Proteomes" id="UP000616114"/>
    </source>
</evidence>
<organism evidence="4 5">
    <name type="scientific">Sediminivirga luteola</name>
    <dbReference type="NCBI Taxonomy" id="1774748"/>
    <lineage>
        <taxon>Bacteria</taxon>
        <taxon>Bacillati</taxon>
        <taxon>Actinomycetota</taxon>
        <taxon>Actinomycetes</taxon>
        <taxon>Micrococcales</taxon>
        <taxon>Brevibacteriaceae</taxon>
        <taxon>Sediminivirga</taxon>
    </lineage>
</organism>
<dbReference type="FunFam" id="3.30.420.150:FF:000006">
    <property type="entry name" value="Ppx/GppA family phosphatase"/>
    <property type="match status" value="1"/>
</dbReference>
<proteinExistence type="inferred from homology"/>
<dbReference type="GO" id="GO:0016462">
    <property type="term" value="F:pyrophosphatase activity"/>
    <property type="evidence" value="ECO:0007669"/>
    <property type="project" value="TreeGrafter"/>
</dbReference>
<dbReference type="AlphaFoldDB" id="A0A8J2TU24"/>
<keyword evidence="2" id="KW-0378">Hydrolase</keyword>
<dbReference type="RefSeq" id="WP_188548940.1">
    <property type="nucleotide sequence ID" value="NZ_BMFY01000001.1"/>
</dbReference>
<dbReference type="PANTHER" id="PTHR30005:SF0">
    <property type="entry name" value="RETROGRADE REGULATION PROTEIN 2"/>
    <property type="match status" value="1"/>
</dbReference>
<dbReference type="CDD" id="cd24056">
    <property type="entry name" value="ASKHA_NBD_MtPPX1-like"/>
    <property type="match status" value="1"/>
</dbReference>
<dbReference type="Proteomes" id="UP000616114">
    <property type="component" value="Unassembled WGS sequence"/>
</dbReference>
<evidence type="ECO:0000259" key="3">
    <source>
        <dbReference type="Pfam" id="PF02541"/>
    </source>
</evidence>
<reference evidence="4" key="1">
    <citation type="journal article" date="2014" name="Int. J. Syst. Evol. Microbiol.">
        <title>Complete genome sequence of Corynebacterium casei LMG S-19264T (=DSM 44701T), isolated from a smear-ripened cheese.</title>
        <authorList>
            <consortium name="US DOE Joint Genome Institute (JGI-PGF)"/>
            <person name="Walter F."/>
            <person name="Albersmeier A."/>
            <person name="Kalinowski J."/>
            <person name="Ruckert C."/>
        </authorList>
    </citation>
    <scope>NUCLEOTIDE SEQUENCE</scope>
    <source>
        <strain evidence="4">CGMCC 1.12785</strain>
    </source>
</reference>
<reference evidence="4" key="2">
    <citation type="submission" date="2020-09" db="EMBL/GenBank/DDBJ databases">
        <authorList>
            <person name="Sun Q."/>
            <person name="Zhou Y."/>
        </authorList>
    </citation>
    <scope>NUCLEOTIDE SEQUENCE</scope>
    <source>
        <strain evidence="4">CGMCC 1.12785</strain>
    </source>
</reference>
<dbReference type="FunFam" id="3.30.420.40:FF:000138">
    <property type="entry name" value="Exopolyphosphatase 1"/>
    <property type="match status" value="1"/>
</dbReference>
<dbReference type="Gene3D" id="3.30.420.40">
    <property type="match status" value="1"/>
</dbReference>
<protein>
    <recommendedName>
        <fullName evidence="3">Ppx/GppA phosphatase N-terminal domain-containing protein</fullName>
    </recommendedName>
</protein>
<dbReference type="EMBL" id="BMFY01000001">
    <property type="protein sequence ID" value="GGA02055.1"/>
    <property type="molecule type" value="Genomic_DNA"/>
</dbReference>
<accession>A0A8J2TU24</accession>
<dbReference type="Gene3D" id="3.30.420.150">
    <property type="entry name" value="Exopolyphosphatase. Domain 2"/>
    <property type="match status" value="1"/>
</dbReference>
<comment type="similarity">
    <text evidence="1">Belongs to the GppA/Ppx family.</text>
</comment>
<keyword evidence="5" id="KW-1185">Reference proteome</keyword>
<dbReference type="Pfam" id="PF02541">
    <property type="entry name" value="Ppx-GppA"/>
    <property type="match status" value="1"/>
</dbReference>
<evidence type="ECO:0000256" key="1">
    <source>
        <dbReference type="ARBA" id="ARBA00007125"/>
    </source>
</evidence>